<feature type="transmembrane region" description="Helical" evidence="1">
    <location>
        <begin position="93"/>
        <end position="115"/>
    </location>
</feature>
<evidence type="ECO:0008006" key="4">
    <source>
        <dbReference type="Google" id="ProtNLM"/>
    </source>
</evidence>
<dbReference type="EMBL" id="JBHLXP010000001">
    <property type="protein sequence ID" value="MFC0048000.1"/>
    <property type="molecule type" value="Genomic_DNA"/>
</dbReference>
<reference evidence="2 3" key="1">
    <citation type="submission" date="2024-09" db="EMBL/GenBank/DDBJ databases">
        <authorList>
            <person name="Sun Q."/>
            <person name="Mori K."/>
        </authorList>
    </citation>
    <scope>NUCLEOTIDE SEQUENCE [LARGE SCALE GENOMIC DNA]</scope>
    <source>
        <strain evidence="2 3">KCTC 23315</strain>
    </source>
</reference>
<name>A0ABV6BAW3_9GAMM</name>
<protein>
    <recommendedName>
        <fullName evidence="4">FTR1 family iron permease</fullName>
    </recommendedName>
</protein>
<keyword evidence="1" id="KW-0472">Membrane</keyword>
<feature type="transmembrane region" description="Helical" evidence="1">
    <location>
        <begin position="219"/>
        <end position="236"/>
    </location>
</feature>
<feature type="transmembrane region" description="Helical" evidence="1">
    <location>
        <begin position="127"/>
        <end position="149"/>
    </location>
</feature>
<dbReference type="Proteomes" id="UP001589813">
    <property type="component" value="Unassembled WGS sequence"/>
</dbReference>
<keyword evidence="1" id="KW-1133">Transmembrane helix</keyword>
<feature type="transmembrane region" description="Helical" evidence="1">
    <location>
        <begin position="67"/>
        <end position="86"/>
    </location>
</feature>
<keyword evidence="1" id="KW-0812">Transmembrane</keyword>
<organism evidence="2 3">
    <name type="scientific">Rheinheimera tilapiae</name>
    <dbReference type="NCBI Taxonomy" id="875043"/>
    <lineage>
        <taxon>Bacteria</taxon>
        <taxon>Pseudomonadati</taxon>
        <taxon>Pseudomonadota</taxon>
        <taxon>Gammaproteobacteria</taxon>
        <taxon>Chromatiales</taxon>
        <taxon>Chromatiaceae</taxon>
        <taxon>Rheinheimera</taxon>
    </lineage>
</organism>
<feature type="transmembrane region" description="Helical" evidence="1">
    <location>
        <begin position="161"/>
        <end position="182"/>
    </location>
</feature>
<gene>
    <name evidence="2" type="ORF">ACFFJP_06835</name>
</gene>
<sequence>MMLINTVVLLLRELLPVVLLLSLLLAANPAAMRAILLRVLLLGAPLLLLQSSQYRHLAELWDGQGLEFWYACCYGLCALLIAALLLQKHHHAWLAAAAVVALLLINGSNLVLYLFLYPRQLDDSQSLWLGVALGSGISLSIAVLIYHLVQELRLYWRQVAAVLLCFSAARQISAAVFILHQMDLLGGAAPMLSQHLWIDESSELGYFLNALLGYKSNPSQGQLLAWSLTLILLLVLRRRELKS</sequence>
<evidence type="ECO:0000313" key="3">
    <source>
        <dbReference type="Proteomes" id="UP001589813"/>
    </source>
</evidence>
<evidence type="ECO:0000256" key="1">
    <source>
        <dbReference type="SAM" id="Phobius"/>
    </source>
</evidence>
<comment type="caution">
    <text evidence="2">The sequence shown here is derived from an EMBL/GenBank/DDBJ whole genome shotgun (WGS) entry which is preliminary data.</text>
</comment>
<keyword evidence="3" id="KW-1185">Reference proteome</keyword>
<accession>A0ABV6BAW3</accession>
<proteinExistence type="predicted"/>
<evidence type="ECO:0000313" key="2">
    <source>
        <dbReference type="EMBL" id="MFC0048000.1"/>
    </source>
</evidence>